<evidence type="ECO:0000313" key="1">
    <source>
        <dbReference type="EMBL" id="KAB2334297.1"/>
    </source>
</evidence>
<keyword evidence="2" id="KW-1185">Reference proteome</keyword>
<evidence type="ECO:0000313" key="2">
    <source>
        <dbReference type="Proteomes" id="UP000441354"/>
    </source>
</evidence>
<reference evidence="1 2" key="1">
    <citation type="journal article" date="2014" name="Arch. Microbiol.">
        <title>Bacillus mesophilum sp. nov., strain IITR-54T, a novel 4-chlorobiphenyl dechlorinating bacterium.</title>
        <authorList>
            <person name="Manickam N."/>
            <person name="Singh N.K."/>
            <person name="Bajaj A."/>
            <person name="Kumar R.M."/>
            <person name="Kaur G."/>
            <person name="Kaur N."/>
            <person name="Bala M."/>
            <person name="Kumar A."/>
            <person name="Mayilraj S."/>
        </authorList>
    </citation>
    <scope>NUCLEOTIDE SEQUENCE [LARGE SCALE GENOMIC DNA]</scope>
    <source>
        <strain evidence="1 2">IITR-54</strain>
    </source>
</reference>
<organism evidence="1 2">
    <name type="scientific">Bacillus mesophilum</name>
    <dbReference type="NCBI Taxonomy" id="1071718"/>
    <lineage>
        <taxon>Bacteria</taxon>
        <taxon>Bacillati</taxon>
        <taxon>Bacillota</taxon>
        <taxon>Bacilli</taxon>
        <taxon>Bacillales</taxon>
        <taxon>Bacillaceae</taxon>
        <taxon>Bacillus</taxon>
    </lineage>
</organism>
<accession>A0A7V7RPY0</accession>
<dbReference type="Gene3D" id="1.10.260.40">
    <property type="entry name" value="lambda repressor-like DNA-binding domains"/>
    <property type="match status" value="1"/>
</dbReference>
<dbReference type="CDD" id="cd00093">
    <property type="entry name" value="HTH_XRE"/>
    <property type="match status" value="1"/>
</dbReference>
<proteinExistence type="predicted"/>
<protein>
    <submittedName>
        <fullName evidence="1">Helix-turn-helix transcriptional regulator</fullName>
    </submittedName>
</protein>
<dbReference type="InterPro" id="IPR001387">
    <property type="entry name" value="Cro/C1-type_HTH"/>
</dbReference>
<dbReference type="OrthoDB" id="2651434at2"/>
<gene>
    <name evidence="1" type="ORF">F7732_09515</name>
</gene>
<dbReference type="GO" id="GO:0003677">
    <property type="term" value="F:DNA binding"/>
    <property type="evidence" value="ECO:0007669"/>
    <property type="project" value="InterPro"/>
</dbReference>
<dbReference type="EMBL" id="WBOT01000002">
    <property type="protein sequence ID" value="KAB2334297.1"/>
    <property type="molecule type" value="Genomic_DNA"/>
</dbReference>
<dbReference type="InterPro" id="IPR010982">
    <property type="entry name" value="Lambda_DNA-bd_dom_sf"/>
</dbReference>
<dbReference type="AlphaFoldDB" id="A0A7V7RPY0"/>
<comment type="caution">
    <text evidence="1">The sequence shown here is derived from an EMBL/GenBank/DDBJ whole genome shotgun (WGS) entry which is preliminary data.</text>
</comment>
<dbReference type="Proteomes" id="UP000441354">
    <property type="component" value="Unassembled WGS sequence"/>
</dbReference>
<name>A0A7V7RPY0_9BACI</name>
<sequence>MLKKYIKESGLTLDQLSERLQEKGLSASKQYLSRLQNGKNPPASEELNKAIVEITGGDVNRLLWLAHIEKGPEITKKLASLIDEEPLFKYLDILEKNRQGKISKEEILNDPAYIDFTEAVKVALRKSEDKNFRTLIAKDHDLQKAMDNEVPLNNKIEKELRDTIETYIARIFYNLEINPDLITKFEQKITNDFPNLDINNEANIISLESKDQILLLKTLERFILENNLNKVPIVKRSNDSQIKENESLFQIYINNAVMLLNQIPITRNLDLRKNLIKGCILELFQGFELRINEVILLAFKKKGVDNKFGLDYLTGMPINGKLVGPLEKYLEFDIHKEDFFFDLWECIAIKNKIAHGIEPENLNYETARNTYEIINLALDSINNHVTRVGIE</sequence>
<dbReference type="RefSeq" id="WP_151573611.1">
    <property type="nucleotide sequence ID" value="NZ_WBOT01000002.1"/>
</dbReference>